<dbReference type="EMBL" id="JAAIWG010000048">
    <property type="protein sequence ID" value="NEY49595.1"/>
    <property type="molecule type" value="Genomic_DNA"/>
</dbReference>
<dbReference type="RefSeq" id="WP_163451344.1">
    <property type="nucleotide sequence ID" value="NZ_JAAIWG010000048.1"/>
</dbReference>
<reference evidence="1" key="1">
    <citation type="journal article" date="2006" name="Food Microbiol.">
        <title>Occurrence of non-O157 shiga toxin-producing Escherichia coli in ready-to-eat food from supermarkets in Argentina.</title>
        <authorList>
            <person name="Balague C."/>
            <person name="Khan A.A."/>
            <person name="Fernandez L."/>
            <person name="Redolfi A.L."/>
            <person name="Aquili V."/>
            <person name="Voltattorni P."/>
            <person name="Hofer C."/>
            <person name="Ebner G."/>
            <person name="Duenas S."/>
            <person name="Cerniglia C.E."/>
        </authorList>
    </citation>
    <scope>NUCLEOTIDE SEQUENCE</scope>
    <source>
        <strain evidence="1">EC204</strain>
    </source>
</reference>
<accession>A0A6G4C1M3</accession>
<comment type="caution">
    <text evidence="1">The sequence shown here is derived from an EMBL/GenBank/DDBJ whole genome shotgun (WGS) entry which is preliminary data.</text>
</comment>
<protein>
    <submittedName>
        <fullName evidence="1">Uncharacterized protein</fullName>
    </submittedName>
</protein>
<name>A0A6G4C1M3_ECOLX</name>
<sequence>MLNVNRLPNSTRLQIAAAIAEEVYALGLDDEALIHELRRYGFSQAYAEAMTFRFMTPAFELKEPNSKFPPAKKRVTASPIPTTCPGWFFVDNVLMKITA</sequence>
<proteinExistence type="predicted"/>
<reference evidence="1" key="2">
    <citation type="submission" date="2020-02" db="EMBL/GenBank/DDBJ databases">
        <authorList>
            <person name="Alotaibi K."/>
            <person name="Khan A."/>
        </authorList>
    </citation>
    <scope>NUCLEOTIDE SEQUENCE</scope>
    <source>
        <strain evidence="1">EC204</strain>
    </source>
</reference>
<evidence type="ECO:0000313" key="1">
    <source>
        <dbReference type="EMBL" id="NEY49595.1"/>
    </source>
</evidence>
<dbReference type="AlphaFoldDB" id="A0A6G4C1M3"/>
<gene>
    <name evidence="1" type="ORF">G4V04_14720</name>
</gene>
<organism evidence="1">
    <name type="scientific">Escherichia coli</name>
    <dbReference type="NCBI Taxonomy" id="562"/>
    <lineage>
        <taxon>Bacteria</taxon>
        <taxon>Pseudomonadati</taxon>
        <taxon>Pseudomonadota</taxon>
        <taxon>Gammaproteobacteria</taxon>
        <taxon>Enterobacterales</taxon>
        <taxon>Enterobacteriaceae</taxon>
        <taxon>Escherichia</taxon>
    </lineage>
</organism>